<gene>
    <name evidence="3" type="ORF">LY89DRAFT_621328</name>
</gene>
<dbReference type="OrthoDB" id="2959108at2759"/>
<organism evidence="3 4">
    <name type="scientific">Mollisia scopiformis</name>
    <name type="common">Conifer needle endophyte fungus</name>
    <name type="synonym">Phialocephala scopiformis</name>
    <dbReference type="NCBI Taxonomy" id="149040"/>
    <lineage>
        <taxon>Eukaryota</taxon>
        <taxon>Fungi</taxon>
        <taxon>Dikarya</taxon>
        <taxon>Ascomycota</taxon>
        <taxon>Pezizomycotina</taxon>
        <taxon>Leotiomycetes</taxon>
        <taxon>Helotiales</taxon>
        <taxon>Mollisiaceae</taxon>
        <taxon>Mollisia</taxon>
    </lineage>
</organism>
<dbReference type="Pfam" id="PF00867">
    <property type="entry name" value="XPG_I"/>
    <property type="match status" value="1"/>
</dbReference>
<dbReference type="GO" id="GO:0006281">
    <property type="term" value="P:DNA repair"/>
    <property type="evidence" value="ECO:0007669"/>
    <property type="project" value="UniProtKB-ARBA"/>
</dbReference>
<dbReference type="SUPFAM" id="SSF47807">
    <property type="entry name" value="5' to 3' exonuclease, C-terminal subdomain"/>
    <property type="match status" value="1"/>
</dbReference>
<accession>A0A194X0I8</accession>
<dbReference type="SMART" id="SM00484">
    <property type="entry name" value="XPGI"/>
    <property type="match status" value="1"/>
</dbReference>
<dbReference type="InterPro" id="IPR006084">
    <property type="entry name" value="XPG/Rad2"/>
</dbReference>
<dbReference type="PANTHER" id="PTHR11081:SF62">
    <property type="entry name" value="XPG-I DOMAIN-CONTAINING PROTEIN"/>
    <property type="match status" value="1"/>
</dbReference>
<evidence type="ECO:0000256" key="1">
    <source>
        <dbReference type="SAM" id="MobiDB-lite"/>
    </source>
</evidence>
<dbReference type="AlphaFoldDB" id="A0A194X0I8"/>
<dbReference type="PRINTS" id="PR00853">
    <property type="entry name" value="XPGRADSUPER"/>
</dbReference>
<dbReference type="Gene3D" id="1.10.150.20">
    <property type="entry name" value="5' to 3' exonuclease, C-terminal subdomain"/>
    <property type="match status" value="1"/>
</dbReference>
<reference evidence="3 4" key="1">
    <citation type="submission" date="2015-10" db="EMBL/GenBank/DDBJ databases">
        <title>Full genome of DAOMC 229536 Phialocephala scopiformis, a fungal endophyte of spruce producing the potent anti-insectan compound rugulosin.</title>
        <authorList>
            <consortium name="DOE Joint Genome Institute"/>
            <person name="Walker A.K."/>
            <person name="Frasz S.L."/>
            <person name="Seifert K.A."/>
            <person name="Miller J.D."/>
            <person name="Mondo S.J."/>
            <person name="Labutti K."/>
            <person name="Lipzen A."/>
            <person name="Dockter R."/>
            <person name="Kennedy M."/>
            <person name="Grigoriev I.V."/>
            <person name="Spatafora J.W."/>
        </authorList>
    </citation>
    <scope>NUCLEOTIDE SEQUENCE [LARGE SCALE GENOMIC DNA]</scope>
    <source>
        <strain evidence="3 4">CBS 120377</strain>
    </source>
</reference>
<evidence type="ECO:0000313" key="3">
    <source>
        <dbReference type="EMBL" id="KUJ13713.1"/>
    </source>
</evidence>
<feature type="region of interest" description="Disordered" evidence="1">
    <location>
        <begin position="419"/>
        <end position="513"/>
    </location>
</feature>
<dbReference type="InterPro" id="IPR036279">
    <property type="entry name" value="5-3_exonuclease_C_sf"/>
</dbReference>
<dbReference type="EMBL" id="KQ947421">
    <property type="protein sequence ID" value="KUJ13713.1"/>
    <property type="molecule type" value="Genomic_DNA"/>
</dbReference>
<dbReference type="InterPro" id="IPR029060">
    <property type="entry name" value="PIN-like_dom_sf"/>
</dbReference>
<proteinExistence type="predicted"/>
<dbReference type="Gene3D" id="3.40.50.1010">
    <property type="entry name" value="5'-nuclease"/>
    <property type="match status" value="2"/>
</dbReference>
<dbReference type="PANTHER" id="PTHR11081">
    <property type="entry name" value="FLAP ENDONUCLEASE FAMILY MEMBER"/>
    <property type="match status" value="1"/>
</dbReference>
<evidence type="ECO:0000313" key="4">
    <source>
        <dbReference type="Proteomes" id="UP000070700"/>
    </source>
</evidence>
<feature type="compositionally biased region" description="Basic and acidic residues" evidence="1">
    <location>
        <begin position="425"/>
        <end position="440"/>
    </location>
</feature>
<sequence>MDIAAFAAQHFEQHQRPLRIAIDEAIWRGKFFLKEEDVVSIRRHQPAARPNEKNFLWRIVQLLRLNCQLVFVTDGPQRPTKRGKSTHGYNDHGLEDLKELIQELGCPWHRAPGEAEAECVQLQRHGHVDVVWTEDSDALMFGAHTLFRFEYKETEKGEQKIKKKDNYKVEVYRTHDILQKYSTFTREGLVLFAVLVGADYDKQGLFNVGPELAIQIMADGLGESLCRASDNGTLPAWRGKLEESLRRAGSKVNVPAGFPTPAVVKNYYRPIVSSEEALRTLQHTWWKSTFNDDTLRPILGDKYNLWIEEYIELIAPILLVRSLAQTSPGQEASNKCYRIERTGKSAAKNGPGQSKIRYTLSAVMSLDINAAYEDEYHRKPENRRKVLRPDQRPLCDAVLDCILRHAVPDVMENVLAAGSRKVTPRKSESKKRSLPSEDATKSASKKPVKKTKTKSSMQVEDSDNQLNKIPKSNGKATAKIPSQPSEEIQSSIRRETPRQTPRTLGLPGSDVSKNAKVASKSVIIDLISDDEDEVEQPIKVDKSIYETKSEDVNAQPERQPEKQPLDPTSPNSLRLARLRHFESKKSTAAEPPLSHVSLKQSPSGFVRFSFDSDDDD</sequence>
<feature type="domain" description="XPG-I" evidence="2">
    <location>
        <begin position="102"/>
        <end position="172"/>
    </location>
</feature>
<dbReference type="KEGG" id="psco:LY89DRAFT_621328"/>
<feature type="compositionally biased region" description="Polar residues" evidence="1">
    <location>
        <begin position="480"/>
        <end position="491"/>
    </location>
</feature>
<dbReference type="InterPro" id="IPR006086">
    <property type="entry name" value="XPG-I_dom"/>
</dbReference>
<dbReference type="SUPFAM" id="SSF88723">
    <property type="entry name" value="PIN domain-like"/>
    <property type="match status" value="1"/>
</dbReference>
<name>A0A194X0I8_MOLSC</name>
<dbReference type="RefSeq" id="XP_018068068.1">
    <property type="nucleotide sequence ID" value="XM_018210944.1"/>
</dbReference>
<feature type="compositionally biased region" description="Basic and acidic residues" evidence="1">
    <location>
        <begin position="536"/>
        <end position="551"/>
    </location>
</feature>
<feature type="compositionally biased region" description="Basic residues" evidence="1">
    <location>
        <begin position="443"/>
        <end position="453"/>
    </location>
</feature>
<dbReference type="Proteomes" id="UP000070700">
    <property type="component" value="Unassembled WGS sequence"/>
</dbReference>
<dbReference type="CDD" id="cd09870">
    <property type="entry name" value="PIN_YEN1"/>
    <property type="match status" value="1"/>
</dbReference>
<evidence type="ECO:0000259" key="2">
    <source>
        <dbReference type="SMART" id="SM00484"/>
    </source>
</evidence>
<dbReference type="GO" id="GO:0017108">
    <property type="term" value="F:5'-flap endonuclease activity"/>
    <property type="evidence" value="ECO:0007669"/>
    <property type="project" value="TreeGrafter"/>
</dbReference>
<dbReference type="GeneID" id="28820670"/>
<protein>
    <submittedName>
        <fullName evidence="3">PIN domain-like protein</fullName>
    </submittedName>
</protein>
<feature type="region of interest" description="Disordered" evidence="1">
    <location>
        <begin position="529"/>
        <end position="572"/>
    </location>
</feature>
<dbReference type="InParanoid" id="A0A194X0I8"/>
<keyword evidence="4" id="KW-1185">Reference proteome</keyword>